<dbReference type="EMBL" id="KY052823">
    <property type="protein sequence ID" value="ASF00247.1"/>
    <property type="molecule type" value="Genomic_DNA"/>
</dbReference>
<proteinExistence type="predicted"/>
<organism evidence="1">
    <name type="scientific">uncultured virus</name>
    <dbReference type="NCBI Taxonomy" id="340016"/>
    <lineage>
        <taxon>Viruses</taxon>
        <taxon>environmental samples</taxon>
    </lineage>
</organism>
<evidence type="ECO:0000313" key="1">
    <source>
        <dbReference type="EMBL" id="ASF00247.1"/>
    </source>
</evidence>
<protein>
    <submittedName>
        <fullName evidence="1">Uncharacterized protein</fullName>
    </submittedName>
</protein>
<reference evidence="1" key="1">
    <citation type="submission" date="2016-10" db="EMBL/GenBank/DDBJ databases">
        <authorList>
            <person name="Varghese N."/>
        </authorList>
    </citation>
    <scope>NUCLEOTIDE SEQUENCE</scope>
</reference>
<reference evidence="1" key="2">
    <citation type="journal article" date="2017" name="Nat. Commun.">
        <title>Single-virus genomics reveals hidden cosmopolitan and abundant viruses.</title>
        <authorList>
            <person name="Martinez-Hernandez F."/>
            <person name="Fornas O."/>
            <person name="Lluesma Gomez M."/>
            <person name="Bolduc B."/>
            <person name="de la Cruz Pena M.J."/>
            <person name="Martinez J.M."/>
            <person name="Anton J."/>
            <person name="Gasol J.M."/>
            <person name="Rosselli R."/>
            <person name="Rodriguez-Valera F."/>
            <person name="Sullivan M.B."/>
            <person name="Acinas S.G."/>
            <person name="Martinez-Garcia M."/>
        </authorList>
    </citation>
    <scope>NUCLEOTIDE SEQUENCE</scope>
</reference>
<accession>A0A218MLT9</accession>
<sequence length="100" mass="11589">MNPLKEKPNRTPEENLAIAKIQVMMEDSFGILTNTDSSPAIQSKAKNWFETDDCSLWCDMAGTTRDHIVRLLQNLQYNYNTGKITKEQLRFGIRRLDKKI</sequence>
<name>A0A218MLT9_9VIRU</name>